<accession>A0AAP4DK87</accession>
<name>A0AAP4DK87_BACAM</name>
<dbReference type="AlphaFoldDB" id="A0AAP4DK87"/>
<sequence>MKFIYQQMLAFLSIIIILSGTLAMVFFHLTKEMTYENAWQQMQGYAYTLRKEALKLTTDKAGKTIIVLNVSQLKATEKLLSAQNTHFTIYTSRTDVLYPDNSVIRENRSISKADWKKLTAGNVVKRKQ</sequence>
<comment type="caution">
    <text evidence="1">The sequence shown here is derived from an EMBL/GenBank/DDBJ whole genome shotgun (WGS) entry which is preliminary data.</text>
</comment>
<dbReference type="Proteomes" id="UP001222377">
    <property type="component" value="Unassembled WGS sequence"/>
</dbReference>
<organism evidence="1 2">
    <name type="scientific">Bacillus amyloliquefaciens</name>
    <name type="common">Bacillus velezensis</name>
    <dbReference type="NCBI Taxonomy" id="1390"/>
    <lineage>
        <taxon>Bacteria</taxon>
        <taxon>Bacillati</taxon>
        <taxon>Bacillota</taxon>
        <taxon>Bacilli</taxon>
        <taxon>Bacillales</taxon>
        <taxon>Bacillaceae</taxon>
        <taxon>Bacillus</taxon>
        <taxon>Bacillus amyloliquefaciens group</taxon>
    </lineage>
</organism>
<dbReference type="RefSeq" id="WP_276351648.1">
    <property type="nucleotide sequence ID" value="NZ_JARKHX010000071.1"/>
</dbReference>
<dbReference type="EMBL" id="JARKHX010000071">
    <property type="protein sequence ID" value="MDF4196242.1"/>
    <property type="molecule type" value="Genomic_DNA"/>
</dbReference>
<evidence type="ECO:0000313" key="2">
    <source>
        <dbReference type="Proteomes" id="UP001222377"/>
    </source>
</evidence>
<evidence type="ECO:0000313" key="1">
    <source>
        <dbReference type="EMBL" id="MDF4196242.1"/>
    </source>
</evidence>
<gene>
    <name evidence="1" type="ORF">PV946_21230</name>
</gene>
<reference evidence="1" key="1">
    <citation type="submission" date="2023-02" db="EMBL/GenBank/DDBJ databases">
        <title>Draft Whole-Genome Sequences of Bacillus Strains of Potential Probiotic for Poultry.</title>
        <authorList>
            <person name="Ma L.M."/>
            <person name="Lopez-Guerra N."/>
            <person name="Zhang G."/>
        </authorList>
    </citation>
    <scope>NUCLEOTIDE SEQUENCE</scope>
    <source>
        <strain evidence="1">OSU1013-24</strain>
    </source>
</reference>
<feature type="non-terminal residue" evidence="1">
    <location>
        <position position="128"/>
    </location>
</feature>
<protein>
    <submittedName>
        <fullName evidence="1">Uncharacterized protein</fullName>
    </submittedName>
</protein>
<proteinExistence type="predicted"/>